<dbReference type="PANTHER" id="PTHR33755">
    <property type="entry name" value="TOXIN PARE1-RELATED"/>
    <property type="match status" value="1"/>
</dbReference>
<dbReference type="InterPro" id="IPR007712">
    <property type="entry name" value="RelE/ParE_toxin"/>
</dbReference>
<dbReference type="Proteomes" id="UP001404104">
    <property type="component" value="Unassembled WGS sequence"/>
</dbReference>
<dbReference type="Pfam" id="PF05016">
    <property type="entry name" value="ParE_toxin"/>
    <property type="match status" value="1"/>
</dbReference>
<dbReference type="InterPro" id="IPR035093">
    <property type="entry name" value="RelE/ParE_toxin_dom_sf"/>
</dbReference>
<comment type="caution">
    <text evidence="3">The sequence shown here is derived from an EMBL/GenBank/DDBJ whole genome shotgun (WGS) entry which is preliminary data.</text>
</comment>
<organism evidence="3 4">
    <name type="scientific">Sphingomonas qilianensis</name>
    <dbReference type="NCBI Taxonomy" id="1736690"/>
    <lineage>
        <taxon>Bacteria</taxon>
        <taxon>Pseudomonadati</taxon>
        <taxon>Pseudomonadota</taxon>
        <taxon>Alphaproteobacteria</taxon>
        <taxon>Sphingomonadales</taxon>
        <taxon>Sphingomonadaceae</taxon>
        <taxon>Sphingomonas</taxon>
    </lineage>
</organism>
<proteinExistence type="inferred from homology"/>
<reference evidence="3 4" key="1">
    <citation type="submission" date="2024-05" db="EMBL/GenBank/DDBJ databases">
        <authorList>
            <person name="Liu Q."/>
            <person name="Xin Y.-H."/>
        </authorList>
    </citation>
    <scope>NUCLEOTIDE SEQUENCE [LARGE SCALE GENOMIC DNA]</scope>
    <source>
        <strain evidence="3 4">CGMCC 1.15349</strain>
    </source>
</reference>
<gene>
    <name evidence="3" type="ORF">ABC969_00275</name>
</gene>
<evidence type="ECO:0000313" key="3">
    <source>
        <dbReference type="EMBL" id="MEN2784856.1"/>
    </source>
</evidence>
<dbReference type="EMBL" id="JBDIMF010000001">
    <property type="protein sequence ID" value="MEN2784856.1"/>
    <property type="molecule type" value="Genomic_DNA"/>
</dbReference>
<protein>
    <submittedName>
        <fullName evidence="3">Type II toxin-antitoxin system RelE/ParE family toxin</fullName>
    </submittedName>
</protein>
<sequence>MSHRLRYLPAAEDDIRGIARYIATHAASREIGTNFAVRLHDKCARIAELPGNIGTPRPEILPGLRSTPFQSYVIFFRYRDGDVEIVNVLHASRDAEAQFHG</sequence>
<dbReference type="PANTHER" id="PTHR33755:SF6">
    <property type="entry name" value="PLASMID STABILIZATION SYSTEM PROTEIN"/>
    <property type="match status" value="1"/>
</dbReference>
<dbReference type="RefSeq" id="WP_345862239.1">
    <property type="nucleotide sequence ID" value="NZ_JBDIMF010000001.1"/>
</dbReference>
<keyword evidence="4" id="KW-1185">Reference proteome</keyword>
<evidence type="ECO:0000256" key="2">
    <source>
        <dbReference type="ARBA" id="ARBA00022649"/>
    </source>
</evidence>
<dbReference type="InterPro" id="IPR051803">
    <property type="entry name" value="TA_system_RelE-like_toxin"/>
</dbReference>
<dbReference type="Gene3D" id="3.30.2310.20">
    <property type="entry name" value="RelE-like"/>
    <property type="match status" value="1"/>
</dbReference>
<accession>A0ABU9XQB0</accession>
<evidence type="ECO:0000313" key="4">
    <source>
        <dbReference type="Proteomes" id="UP001404104"/>
    </source>
</evidence>
<evidence type="ECO:0000256" key="1">
    <source>
        <dbReference type="ARBA" id="ARBA00006226"/>
    </source>
</evidence>
<keyword evidence="2" id="KW-1277">Toxin-antitoxin system</keyword>
<name>A0ABU9XQB0_9SPHN</name>
<comment type="similarity">
    <text evidence="1">Belongs to the RelE toxin family.</text>
</comment>